<evidence type="ECO:0000256" key="9">
    <source>
        <dbReference type="ARBA" id="ARBA00022490"/>
    </source>
</evidence>
<feature type="domain" description="3-dehydroquinate synthase C-terminal" evidence="19">
    <location>
        <begin position="177"/>
        <end position="317"/>
    </location>
</feature>
<evidence type="ECO:0000256" key="4">
    <source>
        <dbReference type="ARBA" id="ARBA00004496"/>
    </source>
</evidence>
<dbReference type="AlphaFoldDB" id="A0A6J7S842"/>
<dbReference type="Pfam" id="PF01761">
    <property type="entry name" value="DHQ_synthase"/>
    <property type="match status" value="1"/>
</dbReference>
<dbReference type="GO" id="GO:0005737">
    <property type="term" value="C:cytoplasm"/>
    <property type="evidence" value="ECO:0007669"/>
    <property type="project" value="UniProtKB-SubCell"/>
</dbReference>
<dbReference type="EMBL" id="CAFBQA010000015">
    <property type="protein sequence ID" value="CAB5036550.1"/>
    <property type="molecule type" value="Genomic_DNA"/>
</dbReference>
<evidence type="ECO:0000256" key="5">
    <source>
        <dbReference type="ARBA" id="ARBA00004661"/>
    </source>
</evidence>
<evidence type="ECO:0000256" key="11">
    <source>
        <dbReference type="ARBA" id="ARBA00022723"/>
    </source>
</evidence>
<evidence type="ECO:0000259" key="19">
    <source>
        <dbReference type="Pfam" id="PF24621"/>
    </source>
</evidence>
<dbReference type="InterPro" id="IPR056179">
    <property type="entry name" value="DHQS_C"/>
</dbReference>
<evidence type="ECO:0000256" key="1">
    <source>
        <dbReference type="ARBA" id="ARBA00001393"/>
    </source>
</evidence>
<keyword evidence="9" id="KW-0963">Cytoplasm</keyword>
<protein>
    <recommendedName>
        <fullName evidence="8">3-dehydroquinate synthase</fullName>
        <ecNumber evidence="7">4.2.3.4</ecNumber>
    </recommendedName>
</protein>
<dbReference type="InterPro" id="IPR030960">
    <property type="entry name" value="DHQS/DOIS_N"/>
</dbReference>
<dbReference type="GO" id="GO:0003856">
    <property type="term" value="F:3-dehydroquinate synthase activity"/>
    <property type="evidence" value="ECO:0007669"/>
    <property type="project" value="UniProtKB-EC"/>
</dbReference>
<dbReference type="PIRSF" id="PIRSF001455">
    <property type="entry name" value="DHQ_synth"/>
    <property type="match status" value="1"/>
</dbReference>
<evidence type="ECO:0000256" key="16">
    <source>
        <dbReference type="ARBA" id="ARBA00023239"/>
    </source>
</evidence>
<dbReference type="GO" id="GO:0046872">
    <property type="term" value="F:metal ion binding"/>
    <property type="evidence" value="ECO:0007669"/>
    <property type="project" value="UniProtKB-KW"/>
</dbReference>
<dbReference type="InterPro" id="IPR030963">
    <property type="entry name" value="DHQ_synth_fam"/>
</dbReference>
<keyword evidence="16" id="KW-0456">Lyase</keyword>
<dbReference type="CDD" id="cd08195">
    <property type="entry name" value="DHQS"/>
    <property type="match status" value="1"/>
</dbReference>
<evidence type="ECO:0000256" key="2">
    <source>
        <dbReference type="ARBA" id="ARBA00001911"/>
    </source>
</evidence>
<dbReference type="Gene3D" id="3.40.50.1970">
    <property type="match status" value="1"/>
</dbReference>
<reference evidence="21" key="1">
    <citation type="submission" date="2020-05" db="EMBL/GenBank/DDBJ databases">
        <authorList>
            <person name="Chiriac C."/>
            <person name="Salcher M."/>
            <person name="Ghai R."/>
            <person name="Kavagutti S V."/>
        </authorList>
    </citation>
    <scope>NUCLEOTIDE SEQUENCE</scope>
</reference>
<keyword evidence="11" id="KW-0479">Metal-binding</keyword>
<evidence type="ECO:0000256" key="10">
    <source>
        <dbReference type="ARBA" id="ARBA00022605"/>
    </source>
</evidence>
<evidence type="ECO:0000256" key="7">
    <source>
        <dbReference type="ARBA" id="ARBA00013031"/>
    </source>
</evidence>
<keyword evidence="13" id="KW-0862">Zinc</keyword>
<evidence type="ECO:0000256" key="8">
    <source>
        <dbReference type="ARBA" id="ARBA00017684"/>
    </source>
</evidence>
<dbReference type="PANTHER" id="PTHR43622">
    <property type="entry name" value="3-DEHYDROQUINATE SYNTHASE"/>
    <property type="match status" value="1"/>
</dbReference>
<name>A0A6J7S842_9ZZZZ</name>
<accession>A0A6J7S842</accession>
<dbReference type="InterPro" id="IPR016037">
    <property type="entry name" value="DHQ_synth_AroB"/>
</dbReference>
<dbReference type="GO" id="GO:0000166">
    <property type="term" value="F:nucleotide binding"/>
    <property type="evidence" value="ECO:0007669"/>
    <property type="project" value="UniProtKB-KW"/>
</dbReference>
<dbReference type="Pfam" id="PF24621">
    <property type="entry name" value="DHQS_C"/>
    <property type="match status" value="1"/>
</dbReference>
<comment type="cofactor">
    <cofactor evidence="2">
        <name>NAD(+)</name>
        <dbReference type="ChEBI" id="CHEBI:57540"/>
    </cofactor>
</comment>
<dbReference type="EC" id="4.2.3.4" evidence="7"/>
<evidence type="ECO:0000256" key="15">
    <source>
        <dbReference type="ARBA" id="ARBA00023141"/>
    </source>
</evidence>
<dbReference type="Gene3D" id="1.20.1090.10">
    <property type="entry name" value="Dehydroquinate synthase-like - alpha domain"/>
    <property type="match status" value="1"/>
</dbReference>
<dbReference type="SUPFAM" id="SSF56796">
    <property type="entry name" value="Dehydroquinate synthase-like"/>
    <property type="match status" value="1"/>
</dbReference>
<comment type="cofactor">
    <cofactor evidence="3">
        <name>Co(2+)</name>
        <dbReference type="ChEBI" id="CHEBI:48828"/>
    </cofactor>
</comment>
<evidence type="ECO:0000256" key="17">
    <source>
        <dbReference type="ARBA" id="ARBA00023285"/>
    </source>
</evidence>
<evidence type="ECO:0000313" key="20">
    <source>
        <dbReference type="EMBL" id="CAB4709678.1"/>
    </source>
</evidence>
<evidence type="ECO:0000256" key="13">
    <source>
        <dbReference type="ARBA" id="ARBA00022833"/>
    </source>
</evidence>
<feature type="domain" description="3-dehydroquinate synthase N-terminal" evidence="18">
    <location>
        <begin position="64"/>
        <end position="174"/>
    </location>
</feature>
<evidence type="ECO:0000256" key="3">
    <source>
        <dbReference type="ARBA" id="ARBA00001941"/>
    </source>
</evidence>
<dbReference type="InterPro" id="IPR050071">
    <property type="entry name" value="Dehydroquinate_synthase"/>
</dbReference>
<proteinExistence type="inferred from homology"/>
<comment type="similarity">
    <text evidence="6">Belongs to the sugar phosphate cyclases superfamily. Dehydroquinate synthase family.</text>
</comment>
<evidence type="ECO:0000313" key="21">
    <source>
        <dbReference type="EMBL" id="CAB5036550.1"/>
    </source>
</evidence>
<sequence length="353" mass="37420">MIIDVAAADRSYQVIIENEIFDALVSSFVPEGRVALVVPEILASGALQNFVARLSAHANTTLILTPDGEEQKNVAVLESAWNQLGVAGFTRNDRIVGIGGGATTDLAGFLASSWLRGIDWCAVPTSLAGMVDAAVGGKTGINTTAGKNLVGAFYSPTAVFISPRFLSSLPAADISAGLAEVIKCGFISDRKILELVAAAGSGTLTDAALLEELICRAVQVKADVVSQDFKESGLRETLNYGHTLGHAIEKQERYSMRHGDAVSIGMVFAAELAQISGFITSADVELHRTLLGSLGLPLTYSGPWEALRASMSIDKKSRGGMLRFVVLDALGSTRRLEGPNEEVLKQAYERLQP</sequence>
<keyword evidence="17" id="KW-0170">Cobalt</keyword>
<comment type="catalytic activity">
    <reaction evidence="1">
        <text>7-phospho-2-dehydro-3-deoxy-D-arabino-heptonate = 3-dehydroquinate + phosphate</text>
        <dbReference type="Rhea" id="RHEA:21968"/>
        <dbReference type="ChEBI" id="CHEBI:32364"/>
        <dbReference type="ChEBI" id="CHEBI:43474"/>
        <dbReference type="ChEBI" id="CHEBI:58394"/>
        <dbReference type="EC" id="4.2.3.4"/>
    </reaction>
</comment>
<keyword evidence="15" id="KW-0057">Aromatic amino acid biosynthesis</keyword>
<evidence type="ECO:0000256" key="14">
    <source>
        <dbReference type="ARBA" id="ARBA00023027"/>
    </source>
</evidence>
<gene>
    <name evidence="20" type="ORF">UFOPK2593_01099</name>
    <name evidence="21" type="ORF">UFOPK4234_00462</name>
</gene>
<evidence type="ECO:0000256" key="6">
    <source>
        <dbReference type="ARBA" id="ARBA00005412"/>
    </source>
</evidence>
<dbReference type="EMBL" id="CAEZXW010000077">
    <property type="protein sequence ID" value="CAB4709678.1"/>
    <property type="molecule type" value="Genomic_DNA"/>
</dbReference>
<dbReference type="GO" id="GO:0009073">
    <property type="term" value="P:aromatic amino acid family biosynthetic process"/>
    <property type="evidence" value="ECO:0007669"/>
    <property type="project" value="UniProtKB-KW"/>
</dbReference>
<comment type="pathway">
    <text evidence="5">Metabolic intermediate biosynthesis; chorismate biosynthesis; chorismate from D-erythrose 4-phosphate and phosphoenolpyruvate: step 2/7.</text>
</comment>
<evidence type="ECO:0000256" key="12">
    <source>
        <dbReference type="ARBA" id="ARBA00022741"/>
    </source>
</evidence>
<dbReference type="HAMAP" id="MF_00110">
    <property type="entry name" value="DHQ_synthase"/>
    <property type="match status" value="1"/>
</dbReference>
<comment type="subcellular location">
    <subcellularLocation>
        <location evidence="4">Cytoplasm</location>
    </subcellularLocation>
</comment>
<keyword evidence="12" id="KW-0547">Nucleotide-binding</keyword>
<evidence type="ECO:0000259" key="18">
    <source>
        <dbReference type="Pfam" id="PF01761"/>
    </source>
</evidence>
<organism evidence="21">
    <name type="scientific">freshwater metagenome</name>
    <dbReference type="NCBI Taxonomy" id="449393"/>
    <lineage>
        <taxon>unclassified sequences</taxon>
        <taxon>metagenomes</taxon>
        <taxon>ecological metagenomes</taxon>
    </lineage>
</organism>
<keyword evidence="14" id="KW-0520">NAD</keyword>
<dbReference type="PANTHER" id="PTHR43622:SF7">
    <property type="entry name" value="3-DEHYDROQUINATE SYNTHASE, CHLOROPLASTIC"/>
    <property type="match status" value="1"/>
</dbReference>
<dbReference type="GO" id="GO:0008652">
    <property type="term" value="P:amino acid biosynthetic process"/>
    <property type="evidence" value="ECO:0007669"/>
    <property type="project" value="UniProtKB-KW"/>
</dbReference>
<dbReference type="NCBIfam" id="TIGR01357">
    <property type="entry name" value="aroB"/>
    <property type="match status" value="1"/>
</dbReference>
<keyword evidence="10" id="KW-0028">Amino-acid biosynthesis</keyword>